<protein>
    <submittedName>
        <fullName evidence="1">Uncharacterized protein</fullName>
    </submittedName>
</protein>
<reference evidence="2" key="1">
    <citation type="journal article" date="2023" name="Front. Plant Sci.">
        <title>Chromosomal-level genome assembly of Melastoma candidum provides insights into trichome evolution.</title>
        <authorList>
            <person name="Zhong Y."/>
            <person name="Wu W."/>
            <person name="Sun C."/>
            <person name="Zou P."/>
            <person name="Liu Y."/>
            <person name="Dai S."/>
            <person name="Zhou R."/>
        </authorList>
    </citation>
    <scope>NUCLEOTIDE SEQUENCE [LARGE SCALE GENOMIC DNA]</scope>
</reference>
<evidence type="ECO:0000313" key="2">
    <source>
        <dbReference type="Proteomes" id="UP001057402"/>
    </source>
</evidence>
<dbReference type="EMBL" id="CM042884">
    <property type="protein sequence ID" value="KAI4370993.1"/>
    <property type="molecule type" value="Genomic_DNA"/>
</dbReference>
<gene>
    <name evidence="1" type="ORF">MLD38_019274</name>
</gene>
<name>A0ACB9QWE8_9MYRT</name>
<organism evidence="1 2">
    <name type="scientific">Melastoma candidum</name>
    <dbReference type="NCBI Taxonomy" id="119954"/>
    <lineage>
        <taxon>Eukaryota</taxon>
        <taxon>Viridiplantae</taxon>
        <taxon>Streptophyta</taxon>
        <taxon>Embryophyta</taxon>
        <taxon>Tracheophyta</taxon>
        <taxon>Spermatophyta</taxon>
        <taxon>Magnoliopsida</taxon>
        <taxon>eudicotyledons</taxon>
        <taxon>Gunneridae</taxon>
        <taxon>Pentapetalae</taxon>
        <taxon>rosids</taxon>
        <taxon>malvids</taxon>
        <taxon>Myrtales</taxon>
        <taxon>Melastomataceae</taxon>
        <taxon>Melastomatoideae</taxon>
        <taxon>Melastomateae</taxon>
        <taxon>Melastoma</taxon>
    </lineage>
</organism>
<keyword evidence="2" id="KW-1185">Reference proteome</keyword>
<evidence type="ECO:0000313" key="1">
    <source>
        <dbReference type="EMBL" id="KAI4370993.1"/>
    </source>
</evidence>
<proteinExistence type="predicted"/>
<sequence length="179" mass="20388">MRGKPMRGRQKIEMKPIENESDRLVTFSKRRAGIYRKANELVALCHVKLAIVIFSPSGKPFAFTSPLFESILHRFTGRNPSLEFLPNGLPSIDPEKETRRKEEFNELKALVESRKLRKKELGLKARERRGRGWWDKPINDLTMDGVYNQIHSYMELQKALDLVIAHHGSGASSSGGTCP</sequence>
<comment type="caution">
    <text evidence="1">The sequence shown here is derived from an EMBL/GenBank/DDBJ whole genome shotgun (WGS) entry which is preliminary data.</text>
</comment>
<accession>A0ACB9QWE8</accession>
<dbReference type="Proteomes" id="UP001057402">
    <property type="component" value="Chromosome 5"/>
</dbReference>